<dbReference type="InterPro" id="IPR050834">
    <property type="entry name" value="Glycosyltransf_2"/>
</dbReference>
<comment type="caution">
    <text evidence="2">The sequence shown here is derived from an EMBL/GenBank/DDBJ whole genome shotgun (WGS) entry which is preliminary data.</text>
</comment>
<reference evidence="2 3" key="1">
    <citation type="submission" date="2018-11" db="EMBL/GenBank/DDBJ databases">
        <title>Sequencing the genomes of 1000 actinobacteria strains.</title>
        <authorList>
            <person name="Klenk H.-P."/>
        </authorList>
    </citation>
    <scope>NUCLEOTIDE SEQUENCE [LARGE SCALE GENOMIC DNA]</scope>
    <source>
        <strain evidence="2 3">DSM 43634</strain>
    </source>
</reference>
<sequence length="290" mass="33179">MTSRPVVSVIVPAYNSEPLLRDFLASCQTSRYRDFEVIINDDLRSTDGTEALVERFRADGLDVTYLRENRSLAQGRKRGAAEARGSILLHLDSDMKVTPTLIGECADLISEGYDALVIPEESFGTTFWARCKWLEKKIYDGVEQIESLRCVPRDIYDKLGGHDERMVFSEDKDFDLRVRKAGYKIGRTRSFLYHNEGDLRLYRTMRKKLGYSATADLFATEHPEAFRWQTNIFNRFGLYLRNFPYAFSHPLLYGGLWTMKIGEFGFGALGHLRKRMATRTPGRGVRGGTA</sequence>
<protein>
    <submittedName>
        <fullName evidence="2">Glycosyltransferase involved in cell wall biosynthesis</fullName>
    </submittedName>
</protein>
<evidence type="ECO:0000313" key="3">
    <source>
        <dbReference type="Proteomes" id="UP000271683"/>
    </source>
</evidence>
<proteinExistence type="predicted"/>
<name>A0A3N1GCC2_9ACTN</name>
<dbReference type="InterPro" id="IPR029044">
    <property type="entry name" value="Nucleotide-diphossugar_trans"/>
</dbReference>
<feature type="domain" description="Glycosyltransferase 2-like" evidence="1">
    <location>
        <begin position="8"/>
        <end position="118"/>
    </location>
</feature>
<dbReference type="Pfam" id="PF00535">
    <property type="entry name" value="Glycos_transf_2"/>
    <property type="match status" value="1"/>
</dbReference>
<dbReference type="PANTHER" id="PTHR43685:SF2">
    <property type="entry name" value="GLYCOSYLTRANSFERASE 2-LIKE DOMAIN-CONTAINING PROTEIN"/>
    <property type="match status" value="1"/>
</dbReference>
<dbReference type="Proteomes" id="UP000271683">
    <property type="component" value="Unassembled WGS sequence"/>
</dbReference>
<evidence type="ECO:0000313" key="2">
    <source>
        <dbReference type="EMBL" id="ROP27919.1"/>
    </source>
</evidence>
<dbReference type="InterPro" id="IPR001173">
    <property type="entry name" value="Glyco_trans_2-like"/>
</dbReference>
<dbReference type="RefSeq" id="WP_084558060.1">
    <property type="nucleotide sequence ID" value="NZ_RJKL01000001.1"/>
</dbReference>
<evidence type="ECO:0000259" key="1">
    <source>
        <dbReference type="Pfam" id="PF00535"/>
    </source>
</evidence>
<dbReference type="Gene3D" id="3.90.550.10">
    <property type="entry name" value="Spore Coat Polysaccharide Biosynthesis Protein SpsA, Chain A"/>
    <property type="match status" value="1"/>
</dbReference>
<dbReference type="OrthoDB" id="5243838at2"/>
<dbReference type="AlphaFoldDB" id="A0A3N1GCC2"/>
<dbReference type="PANTHER" id="PTHR43685">
    <property type="entry name" value="GLYCOSYLTRANSFERASE"/>
    <property type="match status" value="1"/>
</dbReference>
<accession>A0A3N1GCC2</accession>
<dbReference type="EMBL" id="RJKL01000001">
    <property type="protein sequence ID" value="ROP27919.1"/>
    <property type="molecule type" value="Genomic_DNA"/>
</dbReference>
<keyword evidence="2" id="KW-0808">Transferase</keyword>
<dbReference type="SUPFAM" id="SSF53448">
    <property type="entry name" value="Nucleotide-diphospho-sugar transferases"/>
    <property type="match status" value="1"/>
</dbReference>
<organism evidence="2 3">
    <name type="scientific">Couchioplanes caeruleus</name>
    <dbReference type="NCBI Taxonomy" id="56438"/>
    <lineage>
        <taxon>Bacteria</taxon>
        <taxon>Bacillati</taxon>
        <taxon>Actinomycetota</taxon>
        <taxon>Actinomycetes</taxon>
        <taxon>Micromonosporales</taxon>
        <taxon>Micromonosporaceae</taxon>
        <taxon>Couchioplanes</taxon>
    </lineage>
</organism>
<gene>
    <name evidence="2" type="ORF">EDD30_0618</name>
</gene>
<dbReference type="GO" id="GO:0016740">
    <property type="term" value="F:transferase activity"/>
    <property type="evidence" value="ECO:0007669"/>
    <property type="project" value="UniProtKB-KW"/>
</dbReference>